<name>A0A1G5SCY0_9PROT</name>
<accession>A0A1G5SCY0</accession>
<dbReference type="NCBIfam" id="TIGR03538">
    <property type="entry name" value="DapC_gpp"/>
    <property type="match status" value="1"/>
</dbReference>
<keyword evidence="6" id="KW-1185">Reference proteome</keyword>
<dbReference type="GO" id="GO:0009016">
    <property type="term" value="F:succinyldiaminopimelate transaminase activity"/>
    <property type="evidence" value="ECO:0007669"/>
    <property type="project" value="UniProtKB-EC"/>
</dbReference>
<dbReference type="Proteomes" id="UP000198729">
    <property type="component" value="Unassembled WGS sequence"/>
</dbReference>
<keyword evidence="2 5" id="KW-0032">Aminotransferase</keyword>
<organism evidence="5 6">
    <name type="scientific">Nitrosomonas mobilis</name>
    <dbReference type="NCBI Taxonomy" id="51642"/>
    <lineage>
        <taxon>Bacteria</taxon>
        <taxon>Pseudomonadati</taxon>
        <taxon>Pseudomonadota</taxon>
        <taxon>Betaproteobacteria</taxon>
        <taxon>Nitrosomonadales</taxon>
        <taxon>Nitrosomonadaceae</taxon>
        <taxon>Nitrosomonas</taxon>
    </lineage>
</organism>
<reference evidence="5 6" key="1">
    <citation type="submission" date="2016-10" db="EMBL/GenBank/DDBJ databases">
        <authorList>
            <person name="de Groot N.N."/>
        </authorList>
    </citation>
    <scope>NUCLEOTIDE SEQUENCE [LARGE SCALE GENOMIC DNA]</scope>
    <source>
        <strain evidence="5">1</strain>
    </source>
</reference>
<dbReference type="STRING" id="51642.NSMM_320013"/>
<dbReference type="CDD" id="cd00609">
    <property type="entry name" value="AAT_like"/>
    <property type="match status" value="1"/>
</dbReference>
<evidence type="ECO:0000256" key="2">
    <source>
        <dbReference type="ARBA" id="ARBA00022576"/>
    </source>
</evidence>
<comment type="cofactor">
    <cofactor evidence="1">
        <name>pyridoxal 5'-phosphate</name>
        <dbReference type="ChEBI" id="CHEBI:597326"/>
    </cofactor>
</comment>
<keyword evidence="3 5" id="KW-0808">Transferase</keyword>
<dbReference type="PANTHER" id="PTHR42832:SF3">
    <property type="entry name" value="L-GLUTAMINE--4-(METHYLSULFANYL)-2-OXOBUTANOATE AMINOTRANSFERASE"/>
    <property type="match status" value="1"/>
</dbReference>
<dbReference type="PANTHER" id="PTHR42832">
    <property type="entry name" value="AMINO ACID AMINOTRANSFERASE"/>
    <property type="match status" value="1"/>
</dbReference>
<dbReference type="InterPro" id="IPR004839">
    <property type="entry name" value="Aminotransferase_I/II_large"/>
</dbReference>
<evidence type="ECO:0000256" key="3">
    <source>
        <dbReference type="ARBA" id="ARBA00022679"/>
    </source>
</evidence>
<dbReference type="InterPro" id="IPR050881">
    <property type="entry name" value="LL-DAP_aminotransferase"/>
</dbReference>
<dbReference type="AlphaFoldDB" id="A0A1G5SCY0"/>
<dbReference type="GO" id="GO:0030170">
    <property type="term" value="F:pyridoxal phosphate binding"/>
    <property type="evidence" value="ECO:0007669"/>
    <property type="project" value="InterPro"/>
</dbReference>
<sequence length="430" mass="48270">MVNIAASLYNPDLIEMLKNPSRYKHHADHSIPPNMNSALENLQPYPFQKLAELLKDLQPNTSLSPISLHIGEPKHATPEFIKQELANNLHELAHYPTTQGSNWLRTSIATWLAQRYQLDNINPDTQILPVNGSREALFAVAQAVVDTHTTPRPVVVCQNPFYQIYEGAALLANAELFFLNSLPENQFAPQWAQLPDQIWARTRLVYICSPNNPTGQVMTLEEWQSLFALSDRYGFVIAADECYSEIYFDETRPPLGALQAAEKSGRSGFPRLVVFSSLSKRSNVPGLRSGFVAGDASILKKFLLYRTYHGSAMNPAVQAASTIAWSDEQHVIENRRLYKQKFADATEILTGVLPVSMPEAAFYLWLKTPISDTSFCKRLYHEKNIVVLPGSYLAREANGINPGENFVRVALVSSVAECKEAFERIREVSF</sequence>
<evidence type="ECO:0000313" key="5">
    <source>
        <dbReference type="EMBL" id="SCZ84968.1"/>
    </source>
</evidence>
<protein>
    <submittedName>
        <fullName evidence="5">Aminotransferases class-I</fullName>
        <ecNumber evidence="5">2.6.1.17</ecNumber>
    </submittedName>
</protein>
<feature type="domain" description="Aminotransferase class I/classII large" evidence="4">
    <location>
        <begin position="66"/>
        <end position="425"/>
    </location>
</feature>
<evidence type="ECO:0000259" key="4">
    <source>
        <dbReference type="Pfam" id="PF00155"/>
    </source>
</evidence>
<dbReference type="Gene3D" id="3.40.640.10">
    <property type="entry name" value="Type I PLP-dependent aspartate aminotransferase-like (Major domain)"/>
    <property type="match status" value="1"/>
</dbReference>
<dbReference type="InterPro" id="IPR015424">
    <property type="entry name" value="PyrdxlP-dep_Trfase"/>
</dbReference>
<gene>
    <name evidence="5" type="primary">dapC</name>
    <name evidence="5" type="ORF">NSMM_320013</name>
</gene>
<dbReference type="EMBL" id="FMWO01000039">
    <property type="protein sequence ID" value="SCZ84968.1"/>
    <property type="molecule type" value="Genomic_DNA"/>
</dbReference>
<dbReference type="Pfam" id="PF00155">
    <property type="entry name" value="Aminotran_1_2"/>
    <property type="match status" value="1"/>
</dbReference>
<dbReference type="EC" id="2.6.1.17" evidence="5"/>
<dbReference type="SUPFAM" id="SSF53383">
    <property type="entry name" value="PLP-dependent transferases"/>
    <property type="match status" value="1"/>
</dbReference>
<dbReference type="Gene3D" id="3.90.1150.10">
    <property type="entry name" value="Aspartate Aminotransferase, domain 1"/>
    <property type="match status" value="1"/>
</dbReference>
<dbReference type="InterPro" id="IPR015421">
    <property type="entry name" value="PyrdxlP-dep_Trfase_major"/>
</dbReference>
<dbReference type="InterPro" id="IPR019878">
    <property type="entry name" value="DapC_beta/gammaproteobac"/>
</dbReference>
<proteinExistence type="predicted"/>
<dbReference type="GO" id="GO:0009089">
    <property type="term" value="P:lysine biosynthetic process via diaminopimelate"/>
    <property type="evidence" value="ECO:0007669"/>
    <property type="project" value="InterPro"/>
</dbReference>
<dbReference type="InterPro" id="IPR015422">
    <property type="entry name" value="PyrdxlP-dep_Trfase_small"/>
</dbReference>
<evidence type="ECO:0000313" key="6">
    <source>
        <dbReference type="Proteomes" id="UP000198729"/>
    </source>
</evidence>
<evidence type="ECO:0000256" key="1">
    <source>
        <dbReference type="ARBA" id="ARBA00001933"/>
    </source>
</evidence>